<organism evidence="2 3">
    <name type="scientific">Streptomyces hazeniae</name>
    <dbReference type="NCBI Taxonomy" id="3075538"/>
    <lineage>
        <taxon>Bacteria</taxon>
        <taxon>Bacillati</taxon>
        <taxon>Actinomycetota</taxon>
        <taxon>Actinomycetes</taxon>
        <taxon>Kitasatosporales</taxon>
        <taxon>Streptomycetaceae</taxon>
        <taxon>Streptomyces</taxon>
    </lineage>
</organism>
<keyword evidence="1" id="KW-0732">Signal</keyword>
<proteinExistence type="predicted"/>
<protein>
    <recommendedName>
        <fullName evidence="4">Lipoprotein</fullName>
    </recommendedName>
</protein>
<evidence type="ECO:0008006" key="4">
    <source>
        <dbReference type="Google" id="ProtNLM"/>
    </source>
</evidence>
<name>A0ABU2NUQ8_9ACTN</name>
<accession>A0ABU2NUQ8</accession>
<evidence type="ECO:0000313" key="3">
    <source>
        <dbReference type="Proteomes" id="UP001183414"/>
    </source>
</evidence>
<evidence type="ECO:0000256" key="1">
    <source>
        <dbReference type="SAM" id="SignalP"/>
    </source>
</evidence>
<feature type="chain" id="PRO_5045056479" description="Lipoprotein" evidence="1">
    <location>
        <begin position="33"/>
        <end position="352"/>
    </location>
</feature>
<dbReference type="PROSITE" id="PS51257">
    <property type="entry name" value="PROKAR_LIPOPROTEIN"/>
    <property type="match status" value="1"/>
</dbReference>
<gene>
    <name evidence="2" type="ORF">RM572_18265</name>
</gene>
<comment type="caution">
    <text evidence="2">The sequence shown here is derived from an EMBL/GenBank/DDBJ whole genome shotgun (WGS) entry which is preliminary data.</text>
</comment>
<feature type="signal peptide" evidence="1">
    <location>
        <begin position="1"/>
        <end position="32"/>
    </location>
</feature>
<dbReference type="EMBL" id="JAVREQ010000016">
    <property type="protein sequence ID" value="MDT0380700.1"/>
    <property type="molecule type" value="Genomic_DNA"/>
</dbReference>
<keyword evidence="3" id="KW-1185">Reference proteome</keyword>
<sequence length="352" mass="37716">MRASRSPRRHAAVAAGVCLLLAGAVACGPAEAAGSPADTVRGAVDRMTAEESATVVADLDAPVGEVRELLSAFGRDTGPERARRLAQAEVALALEAERALNELEDYGPETRLVMALCLGDRDVVSYKSIGDRVYLRIQPKELLRHGGLTRQERDRVRRVLRLADDLPGSLHSVDRLLGGGWVSMKPEAFADYAWALEEFTGLSVDRGGVRGASNVLDGDELRGTMAGLEDVLTRHTTYRVTGEKDGVQRLHAELPARRTARALAPLLQPLGTGFDPAEAGDRRVPAEVVLRRGSLAEVRFDLGGLVGDGAADVPLRLRFSPGDVYSPNPPRNAPELAPQDLLAAALYRAARS</sequence>
<dbReference type="Proteomes" id="UP001183414">
    <property type="component" value="Unassembled WGS sequence"/>
</dbReference>
<evidence type="ECO:0000313" key="2">
    <source>
        <dbReference type="EMBL" id="MDT0380700.1"/>
    </source>
</evidence>
<reference evidence="3" key="1">
    <citation type="submission" date="2023-07" db="EMBL/GenBank/DDBJ databases">
        <title>30 novel species of actinomycetes from the DSMZ collection.</title>
        <authorList>
            <person name="Nouioui I."/>
        </authorList>
    </citation>
    <scope>NUCLEOTIDE SEQUENCE [LARGE SCALE GENOMIC DNA]</scope>
    <source>
        <strain evidence="3">DSM 42041</strain>
    </source>
</reference>